<organism evidence="1 2">
    <name type="scientific">Araneus ventricosus</name>
    <name type="common">Orbweaver spider</name>
    <name type="synonym">Epeira ventricosa</name>
    <dbReference type="NCBI Taxonomy" id="182803"/>
    <lineage>
        <taxon>Eukaryota</taxon>
        <taxon>Metazoa</taxon>
        <taxon>Ecdysozoa</taxon>
        <taxon>Arthropoda</taxon>
        <taxon>Chelicerata</taxon>
        <taxon>Arachnida</taxon>
        <taxon>Araneae</taxon>
        <taxon>Araneomorphae</taxon>
        <taxon>Entelegynae</taxon>
        <taxon>Araneoidea</taxon>
        <taxon>Araneidae</taxon>
        <taxon>Araneus</taxon>
    </lineage>
</organism>
<keyword evidence="2" id="KW-1185">Reference proteome</keyword>
<name>A0A4Y2C383_ARAVE</name>
<comment type="caution">
    <text evidence="1">The sequence shown here is derived from an EMBL/GenBank/DDBJ whole genome shotgun (WGS) entry which is preliminary data.</text>
</comment>
<evidence type="ECO:0000313" key="2">
    <source>
        <dbReference type="Proteomes" id="UP000499080"/>
    </source>
</evidence>
<gene>
    <name evidence="1" type="ORF">AVEN_268300_1</name>
</gene>
<dbReference type="AlphaFoldDB" id="A0A4Y2C383"/>
<proteinExistence type="predicted"/>
<accession>A0A4Y2C383</accession>
<reference evidence="1 2" key="1">
    <citation type="journal article" date="2019" name="Sci. Rep.">
        <title>Orb-weaving spider Araneus ventricosus genome elucidates the spidroin gene catalogue.</title>
        <authorList>
            <person name="Kono N."/>
            <person name="Nakamura H."/>
            <person name="Ohtoshi R."/>
            <person name="Moran D.A.P."/>
            <person name="Shinohara A."/>
            <person name="Yoshida Y."/>
            <person name="Fujiwara M."/>
            <person name="Mori M."/>
            <person name="Tomita M."/>
            <person name="Arakawa K."/>
        </authorList>
    </citation>
    <scope>NUCLEOTIDE SEQUENCE [LARGE SCALE GENOMIC DNA]</scope>
</reference>
<dbReference type="Proteomes" id="UP000499080">
    <property type="component" value="Unassembled WGS sequence"/>
</dbReference>
<sequence>MRWFDSGTLPSIKENCVNKKRTTPAPFPIPNGIYPKLIRSDLCSRNGDVMWRSSCSKLLRRSLPENEVKEIVQIAKATGCEVFSDMEEREFKELIENDD</sequence>
<dbReference type="EMBL" id="BGPR01000137">
    <property type="protein sequence ID" value="GBL98217.1"/>
    <property type="molecule type" value="Genomic_DNA"/>
</dbReference>
<protein>
    <submittedName>
        <fullName evidence="1">Uncharacterized protein</fullName>
    </submittedName>
</protein>
<evidence type="ECO:0000313" key="1">
    <source>
        <dbReference type="EMBL" id="GBL98217.1"/>
    </source>
</evidence>